<feature type="transmembrane region" description="Helical" evidence="7">
    <location>
        <begin position="137"/>
        <end position="161"/>
    </location>
</feature>
<dbReference type="GO" id="GO:0055085">
    <property type="term" value="P:transmembrane transport"/>
    <property type="evidence" value="ECO:0007669"/>
    <property type="project" value="InterPro"/>
</dbReference>
<comment type="caution">
    <text evidence="9">The sequence shown here is derived from an EMBL/GenBank/DDBJ whole genome shotgun (WGS) entry which is preliminary data.</text>
</comment>
<dbReference type="PROSITE" id="PS50928">
    <property type="entry name" value="ABC_TM1"/>
    <property type="match status" value="1"/>
</dbReference>
<keyword evidence="10" id="KW-1185">Reference proteome</keyword>
<protein>
    <submittedName>
        <fullName evidence="9">ABC transporter permease</fullName>
    </submittedName>
</protein>
<evidence type="ECO:0000256" key="1">
    <source>
        <dbReference type="ARBA" id="ARBA00004651"/>
    </source>
</evidence>
<feature type="transmembrane region" description="Helical" evidence="7">
    <location>
        <begin position="242"/>
        <end position="261"/>
    </location>
</feature>
<keyword evidence="4 7" id="KW-0812">Transmembrane</keyword>
<dbReference type="RefSeq" id="WP_038069414.1">
    <property type="nucleotide sequence ID" value="NZ_FOVB01000005.1"/>
</dbReference>
<evidence type="ECO:0000313" key="10">
    <source>
        <dbReference type="Proteomes" id="UP000027725"/>
    </source>
</evidence>
<evidence type="ECO:0000256" key="4">
    <source>
        <dbReference type="ARBA" id="ARBA00022692"/>
    </source>
</evidence>
<dbReference type="InterPro" id="IPR000515">
    <property type="entry name" value="MetI-like"/>
</dbReference>
<dbReference type="SUPFAM" id="SSF161098">
    <property type="entry name" value="MetI-like"/>
    <property type="match status" value="1"/>
</dbReference>
<evidence type="ECO:0000256" key="3">
    <source>
        <dbReference type="ARBA" id="ARBA00022475"/>
    </source>
</evidence>
<dbReference type="OrthoDB" id="9815445at2"/>
<evidence type="ECO:0000256" key="6">
    <source>
        <dbReference type="ARBA" id="ARBA00023136"/>
    </source>
</evidence>
<dbReference type="PANTHER" id="PTHR32243:SF18">
    <property type="entry name" value="INNER MEMBRANE ABC TRANSPORTER PERMEASE PROTEIN YCJP"/>
    <property type="match status" value="1"/>
</dbReference>
<feature type="transmembrane region" description="Helical" evidence="7">
    <location>
        <begin position="12"/>
        <end position="33"/>
    </location>
</feature>
<comment type="similarity">
    <text evidence="7">Belongs to the binding-protein-dependent transport system permease family.</text>
</comment>
<keyword evidence="3" id="KW-1003">Cell membrane</keyword>
<dbReference type="STRING" id="1185766.SAMN05216224_1059"/>
<dbReference type="CDD" id="cd06261">
    <property type="entry name" value="TM_PBP2"/>
    <property type="match status" value="1"/>
</dbReference>
<evidence type="ECO:0000259" key="8">
    <source>
        <dbReference type="PROSITE" id="PS50928"/>
    </source>
</evidence>
<feature type="domain" description="ABC transmembrane type-1" evidence="8">
    <location>
        <begin position="69"/>
        <end position="261"/>
    </location>
</feature>
<dbReference type="InterPro" id="IPR050901">
    <property type="entry name" value="BP-dep_ABC_trans_perm"/>
</dbReference>
<evidence type="ECO:0000256" key="5">
    <source>
        <dbReference type="ARBA" id="ARBA00022989"/>
    </source>
</evidence>
<evidence type="ECO:0000313" key="9">
    <source>
        <dbReference type="EMBL" id="KEP68105.1"/>
    </source>
</evidence>
<dbReference type="eggNOG" id="COG0395">
    <property type="taxonomic scope" value="Bacteria"/>
</dbReference>
<dbReference type="GO" id="GO:0005886">
    <property type="term" value="C:plasma membrane"/>
    <property type="evidence" value="ECO:0007669"/>
    <property type="project" value="UniProtKB-SubCell"/>
</dbReference>
<keyword evidence="5 7" id="KW-1133">Transmembrane helix</keyword>
<dbReference type="Proteomes" id="UP000027725">
    <property type="component" value="Unassembled WGS sequence"/>
</dbReference>
<reference evidence="9 10" key="1">
    <citation type="submission" date="2014-03" db="EMBL/GenBank/DDBJ databases">
        <title>The draft genome sequence of Thioclava dalianensis DLFJ1-1.</title>
        <authorList>
            <person name="Lai Q."/>
            <person name="Shao Z."/>
        </authorList>
    </citation>
    <scope>NUCLEOTIDE SEQUENCE [LARGE SCALE GENOMIC DNA]</scope>
    <source>
        <strain evidence="9 10">DLFJ1-1</strain>
    </source>
</reference>
<dbReference type="AlphaFoldDB" id="A0A074TD50"/>
<dbReference type="Gene3D" id="1.10.3720.10">
    <property type="entry name" value="MetI-like"/>
    <property type="match status" value="1"/>
</dbReference>
<comment type="subcellular location">
    <subcellularLocation>
        <location evidence="1 7">Cell membrane</location>
        <topology evidence="1 7">Multi-pass membrane protein</topology>
    </subcellularLocation>
</comment>
<feature type="transmembrane region" description="Helical" evidence="7">
    <location>
        <begin position="106"/>
        <end position="125"/>
    </location>
</feature>
<keyword evidence="2 7" id="KW-0813">Transport</keyword>
<gene>
    <name evidence="9" type="ORF">DL1_14970</name>
</gene>
<dbReference type="InterPro" id="IPR035906">
    <property type="entry name" value="MetI-like_sf"/>
</dbReference>
<name>A0A074TD50_9RHOB</name>
<keyword evidence="6 7" id="KW-0472">Membrane</keyword>
<proteinExistence type="inferred from homology"/>
<sequence length="276" mass="28996">MTGRWGDIATYAALALVALFFLGPLAWLVSLALRTPAEVYQGAAAFIPAHPTGANFVQILSDAAFGQYLWNGVKLSVGGASVATLCAAPAAWAFARLDFAGRAGLLWAILAVQMISPLVILIPLYRYFDALGLLDSHAAVIAVYGAIGIPLTVWLLSAAFARIPRELEEAARLDGHSRLETLVLITLPLAAPALAAAFVLNVVMNWGQFLVPFVLLGSEKSWPISVAIYRFAGSTSASTTQLLAAACLIALLPAIAVFLALQKLLTRALTGGALKG</sequence>
<evidence type="ECO:0000256" key="2">
    <source>
        <dbReference type="ARBA" id="ARBA00022448"/>
    </source>
</evidence>
<evidence type="ECO:0000256" key="7">
    <source>
        <dbReference type="RuleBase" id="RU363032"/>
    </source>
</evidence>
<dbReference type="Pfam" id="PF00528">
    <property type="entry name" value="BPD_transp_1"/>
    <property type="match status" value="1"/>
</dbReference>
<organism evidence="9 10">
    <name type="scientific">Thioclava dalianensis</name>
    <dbReference type="NCBI Taxonomy" id="1185766"/>
    <lineage>
        <taxon>Bacteria</taxon>
        <taxon>Pseudomonadati</taxon>
        <taxon>Pseudomonadota</taxon>
        <taxon>Alphaproteobacteria</taxon>
        <taxon>Rhodobacterales</taxon>
        <taxon>Paracoccaceae</taxon>
        <taxon>Thioclava</taxon>
    </lineage>
</organism>
<feature type="transmembrane region" description="Helical" evidence="7">
    <location>
        <begin position="75"/>
        <end position="94"/>
    </location>
</feature>
<accession>A0A074TD50</accession>
<dbReference type="EMBL" id="JHEH01000046">
    <property type="protein sequence ID" value="KEP68105.1"/>
    <property type="molecule type" value="Genomic_DNA"/>
</dbReference>
<dbReference type="PANTHER" id="PTHR32243">
    <property type="entry name" value="MALTOSE TRANSPORT SYSTEM PERMEASE-RELATED"/>
    <property type="match status" value="1"/>
</dbReference>
<feature type="transmembrane region" description="Helical" evidence="7">
    <location>
        <begin position="182"/>
        <end position="204"/>
    </location>
</feature>